<proteinExistence type="inferred from homology"/>
<evidence type="ECO:0000313" key="6">
    <source>
        <dbReference type="Proteomes" id="UP000260943"/>
    </source>
</evidence>
<protein>
    <submittedName>
        <fullName evidence="5">Carbohydrate kinase</fullName>
    </submittedName>
</protein>
<dbReference type="Proteomes" id="UP000260943">
    <property type="component" value="Unassembled WGS sequence"/>
</dbReference>
<gene>
    <name evidence="5" type="ORF">DXC81_10165</name>
</gene>
<dbReference type="PANTHER" id="PTHR43085:SF41">
    <property type="entry name" value="FRUCTOSELYSINE 6-KINASE"/>
    <property type="match status" value="1"/>
</dbReference>
<evidence type="ECO:0000256" key="2">
    <source>
        <dbReference type="ARBA" id="ARBA00022679"/>
    </source>
</evidence>
<organism evidence="5 6">
    <name type="scientific">Collinsella tanakaei</name>
    <dbReference type="NCBI Taxonomy" id="626935"/>
    <lineage>
        <taxon>Bacteria</taxon>
        <taxon>Bacillati</taxon>
        <taxon>Actinomycetota</taxon>
        <taxon>Coriobacteriia</taxon>
        <taxon>Coriobacteriales</taxon>
        <taxon>Coriobacteriaceae</taxon>
        <taxon>Collinsella</taxon>
    </lineage>
</organism>
<dbReference type="RefSeq" id="WP_117680289.1">
    <property type="nucleotide sequence ID" value="NZ_QSRJ01000015.1"/>
</dbReference>
<sequence length="290" mass="31504">MAAFPISVLGFGDNVVDKYEHIKTMYPGGNAVNFAVFAKKLGVERSAYMGIFGSDAEAEHVIASLEDEDIELLRCQQVLGVNGAARVTVDETGDRIFLGSNEGGIRGDMRYVIDRFAAEYVRGFDLVHSGNYCFTERELPKIKAAGVPISFDFSDDSTDEYFEQIAPFVTYAFMSMGDASLEDIKSKLEWVKALGPQIVCASRGSKGSVAYDGENFYEQGIKPVAPEDLKDAMAAGDSLLTAFLVTYLSKQKAGEGGADAIRESLDFAASFAAETCKVEGSWGHPLAYEY</sequence>
<dbReference type="GO" id="GO:0016301">
    <property type="term" value="F:kinase activity"/>
    <property type="evidence" value="ECO:0007669"/>
    <property type="project" value="UniProtKB-KW"/>
</dbReference>
<dbReference type="EMBL" id="QSRJ01000015">
    <property type="protein sequence ID" value="RGL07510.1"/>
    <property type="molecule type" value="Genomic_DNA"/>
</dbReference>
<dbReference type="InterPro" id="IPR050306">
    <property type="entry name" value="PfkB_Carbo_kinase"/>
</dbReference>
<dbReference type="InterPro" id="IPR011611">
    <property type="entry name" value="PfkB_dom"/>
</dbReference>
<evidence type="ECO:0000313" key="5">
    <source>
        <dbReference type="EMBL" id="RGL07510.1"/>
    </source>
</evidence>
<dbReference type="AlphaFoldDB" id="A0A3E4QP10"/>
<evidence type="ECO:0000259" key="4">
    <source>
        <dbReference type="Pfam" id="PF00294"/>
    </source>
</evidence>
<comment type="caution">
    <text evidence="5">The sequence shown here is derived from an EMBL/GenBank/DDBJ whole genome shotgun (WGS) entry which is preliminary data.</text>
</comment>
<dbReference type="PANTHER" id="PTHR43085">
    <property type="entry name" value="HEXOKINASE FAMILY MEMBER"/>
    <property type="match status" value="1"/>
</dbReference>
<name>A0A3E4QP10_9ACTN</name>
<dbReference type="SUPFAM" id="SSF53613">
    <property type="entry name" value="Ribokinase-like"/>
    <property type="match status" value="1"/>
</dbReference>
<feature type="domain" description="Carbohydrate kinase PfkB" evidence="4">
    <location>
        <begin position="24"/>
        <end position="280"/>
    </location>
</feature>
<evidence type="ECO:0000256" key="1">
    <source>
        <dbReference type="ARBA" id="ARBA00010688"/>
    </source>
</evidence>
<dbReference type="Gene3D" id="3.40.1190.20">
    <property type="match status" value="1"/>
</dbReference>
<reference evidence="5 6" key="1">
    <citation type="submission" date="2018-08" db="EMBL/GenBank/DDBJ databases">
        <title>A genome reference for cultivated species of the human gut microbiota.</title>
        <authorList>
            <person name="Zou Y."/>
            <person name="Xue W."/>
            <person name="Luo G."/>
        </authorList>
    </citation>
    <scope>NUCLEOTIDE SEQUENCE [LARGE SCALE GENOMIC DNA]</scope>
    <source>
        <strain evidence="5 6">TF08-14</strain>
    </source>
</reference>
<dbReference type="InterPro" id="IPR029056">
    <property type="entry name" value="Ribokinase-like"/>
</dbReference>
<evidence type="ECO:0000256" key="3">
    <source>
        <dbReference type="ARBA" id="ARBA00022777"/>
    </source>
</evidence>
<dbReference type="Pfam" id="PF00294">
    <property type="entry name" value="PfkB"/>
    <property type="match status" value="1"/>
</dbReference>
<keyword evidence="2" id="KW-0808">Transferase</keyword>
<keyword evidence="3 5" id="KW-0418">Kinase</keyword>
<accession>A0A3E4QP10</accession>
<comment type="similarity">
    <text evidence="1">Belongs to the carbohydrate kinase PfkB family.</text>
</comment>